<dbReference type="InterPro" id="IPR008767">
    <property type="entry name" value="Phage_SPP1_head-tail_adaptor"/>
</dbReference>
<name>A0ABV9A2A9_9ACTN</name>
<accession>A0ABV9A2A9</accession>
<keyword evidence="2" id="KW-1185">Reference proteome</keyword>
<evidence type="ECO:0000313" key="1">
    <source>
        <dbReference type="EMBL" id="MFC4494069.1"/>
    </source>
</evidence>
<evidence type="ECO:0000313" key="2">
    <source>
        <dbReference type="Proteomes" id="UP001595997"/>
    </source>
</evidence>
<dbReference type="InterPro" id="IPR038666">
    <property type="entry name" value="SSP1_head-tail_sf"/>
</dbReference>
<reference evidence="2" key="1">
    <citation type="journal article" date="2019" name="Int. J. Syst. Evol. Microbiol.">
        <title>The Global Catalogue of Microorganisms (GCM) 10K type strain sequencing project: providing services to taxonomists for standard genome sequencing and annotation.</title>
        <authorList>
            <consortium name="The Broad Institute Genomics Platform"/>
            <consortium name="The Broad Institute Genome Sequencing Center for Infectious Disease"/>
            <person name="Wu L."/>
            <person name="Ma J."/>
        </authorList>
    </citation>
    <scope>NUCLEOTIDE SEQUENCE [LARGE SCALE GENOMIC DNA]</scope>
    <source>
        <strain evidence="2">CGMCC 4.7357</strain>
    </source>
</reference>
<gene>
    <name evidence="1" type="ORF">ACFPA8_07975</name>
</gene>
<dbReference type="Proteomes" id="UP001595997">
    <property type="component" value="Unassembled WGS sequence"/>
</dbReference>
<dbReference type="Gene3D" id="2.40.10.270">
    <property type="entry name" value="Bacteriophage SPP1 head-tail adaptor protein"/>
    <property type="match status" value="1"/>
</dbReference>
<dbReference type="EMBL" id="JBHSFH010000004">
    <property type="protein sequence ID" value="MFC4494069.1"/>
    <property type="molecule type" value="Genomic_DNA"/>
</dbReference>
<comment type="caution">
    <text evidence="1">The sequence shown here is derived from an EMBL/GenBank/DDBJ whole genome shotgun (WGS) entry which is preliminary data.</text>
</comment>
<protein>
    <submittedName>
        <fullName evidence="1">Head-tail adaptor protein</fullName>
    </submittedName>
</protein>
<sequence length="118" mass="12875">MSRVSRLLNSTVEIWREQRVDDGGGGWETSWSLLASVRARLSQPSAGDRQAALQAQADQAMSRLTHVVYIEPGTDVRFGDQLRRAGLTLLVLSVYEPSGAGTYLRLDCTARQPDTGGV</sequence>
<dbReference type="RefSeq" id="WP_386444354.1">
    <property type="nucleotide sequence ID" value="NZ_JBHSFH010000004.1"/>
</dbReference>
<proteinExistence type="predicted"/>
<dbReference type="Pfam" id="PF05521">
    <property type="entry name" value="Phage_HCP"/>
    <property type="match status" value="1"/>
</dbReference>
<organism evidence="1 2">
    <name type="scientific">Streptomyces ovatisporus</name>
    <dbReference type="NCBI Taxonomy" id="1128682"/>
    <lineage>
        <taxon>Bacteria</taxon>
        <taxon>Bacillati</taxon>
        <taxon>Actinomycetota</taxon>
        <taxon>Actinomycetes</taxon>
        <taxon>Kitasatosporales</taxon>
        <taxon>Streptomycetaceae</taxon>
        <taxon>Streptomyces</taxon>
    </lineage>
</organism>